<evidence type="ECO:0000313" key="2">
    <source>
        <dbReference type="EMBL" id="EUJ32679.1"/>
    </source>
</evidence>
<keyword evidence="1" id="KW-1133">Transmembrane helix</keyword>
<sequence>MFFHLVKRKGFIFDRYMRVYTDSGRLYFIQVGGDFYNKKAFHASMAGNVIGMVLFYAPYYFAKKRQGKREQECDELANKKSFSTASTKICKF</sequence>
<keyword evidence="1" id="KW-0812">Transmembrane</keyword>
<evidence type="ECO:0000256" key="1">
    <source>
        <dbReference type="SAM" id="Phobius"/>
    </source>
</evidence>
<feature type="transmembrane region" description="Helical" evidence="1">
    <location>
        <begin position="40"/>
        <end position="61"/>
    </location>
</feature>
<gene>
    <name evidence="2" type="ORF">PCORN_01870</name>
</gene>
<accession>W7BZP9</accession>
<organism evidence="2 3">
    <name type="scientific">Listeria cornellensis FSL F6-0969</name>
    <dbReference type="NCBI Taxonomy" id="1265820"/>
    <lineage>
        <taxon>Bacteria</taxon>
        <taxon>Bacillati</taxon>
        <taxon>Bacillota</taxon>
        <taxon>Bacilli</taxon>
        <taxon>Bacillales</taxon>
        <taxon>Listeriaceae</taxon>
        <taxon>Listeria</taxon>
    </lineage>
</organism>
<dbReference type="Proteomes" id="UP000019254">
    <property type="component" value="Unassembled WGS sequence"/>
</dbReference>
<protein>
    <submittedName>
        <fullName evidence="2">Uncharacterized protein</fullName>
    </submittedName>
</protein>
<name>W7BZP9_9LIST</name>
<dbReference type="AlphaFoldDB" id="W7BZP9"/>
<dbReference type="STRING" id="1265820.PCORN_01870"/>
<dbReference type="EMBL" id="AODE01000004">
    <property type="protein sequence ID" value="EUJ32679.1"/>
    <property type="molecule type" value="Genomic_DNA"/>
</dbReference>
<evidence type="ECO:0000313" key="3">
    <source>
        <dbReference type="Proteomes" id="UP000019254"/>
    </source>
</evidence>
<keyword evidence="1" id="KW-0472">Membrane</keyword>
<reference evidence="2 3" key="1">
    <citation type="journal article" date="2014" name="Int. J. Syst. Evol. Microbiol.">
        <title>Listeria floridensis sp. nov., Listeria aquatica sp. nov., Listeria cornellensis sp. nov., Listeria riparia sp. nov. and Listeria grandensis sp. nov., from agricultural and natural environments.</title>
        <authorList>
            <person name="den Bakker H.C."/>
            <person name="Warchocki S."/>
            <person name="Wright E.M."/>
            <person name="Allred A.F."/>
            <person name="Ahlstrom C."/>
            <person name="Manuel C.S."/>
            <person name="Stasiewicz M.J."/>
            <person name="Burrell A."/>
            <person name="Roof S."/>
            <person name="Strawn L."/>
            <person name="Fortes E.D."/>
            <person name="Nightingale K.K."/>
            <person name="Kephart D."/>
            <person name="Wiedmann M."/>
        </authorList>
    </citation>
    <scope>NUCLEOTIDE SEQUENCE [LARGE SCALE GENOMIC DNA]</scope>
    <source>
        <strain evidence="3">FSL F6-969</strain>
    </source>
</reference>
<comment type="caution">
    <text evidence="2">The sequence shown here is derived from an EMBL/GenBank/DDBJ whole genome shotgun (WGS) entry which is preliminary data.</text>
</comment>
<keyword evidence="3" id="KW-1185">Reference proteome</keyword>
<proteinExistence type="predicted"/>